<dbReference type="PROSITE" id="PS50017">
    <property type="entry name" value="DEATH_DOMAIN"/>
    <property type="match status" value="1"/>
</dbReference>
<keyword evidence="3" id="KW-1185">Reference proteome</keyword>
<dbReference type="Proteomes" id="UP001321492">
    <property type="component" value="Unassembled WGS sequence"/>
</dbReference>
<evidence type="ECO:0000313" key="2">
    <source>
        <dbReference type="EMBL" id="MDJ1157562.1"/>
    </source>
</evidence>
<protein>
    <submittedName>
        <fullName evidence="2">PLxRFG domain-containing protein</fullName>
    </submittedName>
</protein>
<dbReference type="RefSeq" id="WP_283739544.1">
    <property type="nucleotide sequence ID" value="NZ_JASJEV010000002.1"/>
</dbReference>
<accession>A0ABT7ADV2</accession>
<dbReference type="InterPro" id="IPR000488">
    <property type="entry name" value="Death_dom"/>
</dbReference>
<comment type="caution">
    <text evidence="2">The sequence shown here is derived from an EMBL/GenBank/DDBJ whole genome shotgun (WGS) entry which is preliminary data.</text>
</comment>
<proteinExistence type="predicted"/>
<feature type="domain" description="Death" evidence="1">
    <location>
        <begin position="38"/>
        <end position="80"/>
    </location>
</feature>
<evidence type="ECO:0000259" key="1">
    <source>
        <dbReference type="PROSITE" id="PS50017"/>
    </source>
</evidence>
<dbReference type="EMBL" id="JASJEV010000002">
    <property type="protein sequence ID" value="MDJ1157562.1"/>
    <property type="molecule type" value="Genomic_DNA"/>
</dbReference>
<sequence>MLAPKFARDAMQAYRMWNEGLTTRRGDVILERDRISAWDRIARLMGFTSARVAETHERNRRLREAEGTVLEERRALVDRWATARMAGDDEGRREALERIRAWNARPYARGVRITQETLQRSAQTRRRNARLREDGVQIQNRPLGRYLRGLQPAPGYR</sequence>
<name>A0ABT7ADV2_9HYPH</name>
<organism evidence="2 3">
    <name type="scientific">Chelatococcus albus</name>
    <dbReference type="NCBI Taxonomy" id="3047466"/>
    <lineage>
        <taxon>Bacteria</taxon>
        <taxon>Pseudomonadati</taxon>
        <taxon>Pseudomonadota</taxon>
        <taxon>Alphaproteobacteria</taxon>
        <taxon>Hyphomicrobiales</taxon>
        <taxon>Chelatococcaceae</taxon>
        <taxon>Chelatococcus</taxon>
    </lineage>
</organism>
<dbReference type="NCBIfam" id="NF032893">
    <property type="entry name" value="tail-700"/>
    <property type="match status" value="1"/>
</dbReference>
<reference evidence="2 3" key="1">
    <citation type="submission" date="2023-05" db="EMBL/GenBank/DDBJ databases">
        <title>Chelatococcus sp. nov., a moderately thermophilic bacterium isolated from hot spring microbial mat.</title>
        <authorList>
            <person name="Hu C.-J."/>
            <person name="Li W.-J."/>
        </authorList>
    </citation>
    <scope>NUCLEOTIDE SEQUENCE [LARGE SCALE GENOMIC DNA]</scope>
    <source>
        <strain evidence="2 3">SYSU G07232</strain>
    </source>
</reference>
<gene>
    <name evidence="2" type="ORF">QNA08_04825</name>
</gene>
<evidence type="ECO:0000313" key="3">
    <source>
        <dbReference type="Proteomes" id="UP001321492"/>
    </source>
</evidence>